<keyword evidence="2 6" id="KW-0238">DNA-binding</keyword>
<dbReference type="InterPro" id="IPR046335">
    <property type="entry name" value="LacI/GalR-like_sensor"/>
</dbReference>
<keyword evidence="7" id="KW-1185">Reference proteome</keyword>
<evidence type="ECO:0000256" key="2">
    <source>
        <dbReference type="ARBA" id="ARBA00023125"/>
    </source>
</evidence>
<dbReference type="Pfam" id="PF13377">
    <property type="entry name" value="Peripla_BP_3"/>
    <property type="match status" value="1"/>
</dbReference>
<feature type="domain" description="HTH cro/C1-type" evidence="5">
    <location>
        <begin position="11"/>
        <end position="53"/>
    </location>
</feature>
<evidence type="ECO:0000313" key="7">
    <source>
        <dbReference type="Proteomes" id="UP001432190"/>
    </source>
</evidence>
<keyword evidence="1" id="KW-0805">Transcription regulation</keyword>
<dbReference type="GO" id="GO:0003677">
    <property type="term" value="F:DNA binding"/>
    <property type="evidence" value="ECO:0007669"/>
    <property type="project" value="UniProtKB-KW"/>
</dbReference>
<protein>
    <submittedName>
        <fullName evidence="6">LacI family DNA-binding transcriptional regulator</fullName>
    </submittedName>
</protein>
<keyword evidence="3" id="KW-0804">Transcription</keyword>
<evidence type="ECO:0000259" key="4">
    <source>
        <dbReference type="PROSITE" id="PS50932"/>
    </source>
</evidence>
<organism evidence="6 7">
    <name type="scientific">Micromonospora globbae</name>
    <dbReference type="NCBI Taxonomy" id="1894969"/>
    <lineage>
        <taxon>Bacteria</taxon>
        <taxon>Bacillati</taxon>
        <taxon>Actinomycetota</taxon>
        <taxon>Actinomycetes</taxon>
        <taxon>Micromonosporales</taxon>
        <taxon>Micromonosporaceae</taxon>
        <taxon>Micromonospora</taxon>
    </lineage>
</organism>
<evidence type="ECO:0000256" key="1">
    <source>
        <dbReference type="ARBA" id="ARBA00023015"/>
    </source>
</evidence>
<sequence length="340" mass="36228">MTTSAAKAPVMADVARLAGVSHQTVSRVINGSSSIKPETRERVLQAIERLGYRPNTAARALVRGRSGIIGVIGTARTLFGPMSIHRTVEDAARAAGFFATSVSLSEVTRQALSDATEHLMRVGVEGIVMIAGHDEALEVVRTQRSRVPFVVVEGDLSKASLTVGVDQVLGARMATEHLLGLGHREVVHVSGPLNWAEARARVDGWRLAMGGAGLRPVEPVSGDWSSRSGYVAGRRICEMPGVTAVFAANDQMAIGVLRALQECGRRVPGDISVVGFDDVPEAAYLIPPLTTIRQDFEAVGRRAIEVVTQAIRGVELHPSPLVVPTLVVRESTATPTRTET</sequence>
<dbReference type="InterPro" id="IPR000843">
    <property type="entry name" value="HTH_LacI"/>
</dbReference>
<feature type="domain" description="HTH lacI-type" evidence="4">
    <location>
        <begin position="9"/>
        <end position="63"/>
    </location>
</feature>
<evidence type="ECO:0000256" key="3">
    <source>
        <dbReference type="ARBA" id="ARBA00023163"/>
    </source>
</evidence>
<dbReference type="SUPFAM" id="SSF53822">
    <property type="entry name" value="Periplasmic binding protein-like I"/>
    <property type="match status" value="1"/>
</dbReference>
<evidence type="ECO:0000313" key="6">
    <source>
        <dbReference type="EMBL" id="WUP51294.1"/>
    </source>
</evidence>
<dbReference type="Gene3D" id="3.40.50.2300">
    <property type="match status" value="2"/>
</dbReference>
<dbReference type="CDD" id="cd01392">
    <property type="entry name" value="HTH_LacI"/>
    <property type="match status" value="1"/>
</dbReference>
<dbReference type="RefSeq" id="WP_328852609.1">
    <property type="nucleotide sequence ID" value="NZ_CP108084.1"/>
</dbReference>
<dbReference type="EMBL" id="CP108084">
    <property type="protein sequence ID" value="WUP51294.1"/>
    <property type="molecule type" value="Genomic_DNA"/>
</dbReference>
<evidence type="ECO:0000259" key="5">
    <source>
        <dbReference type="PROSITE" id="PS50943"/>
    </source>
</evidence>
<dbReference type="PANTHER" id="PTHR30146:SF109">
    <property type="entry name" value="HTH-TYPE TRANSCRIPTIONAL REGULATOR GALS"/>
    <property type="match status" value="1"/>
</dbReference>
<dbReference type="PROSITE" id="PS50943">
    <property type="entry name" value="HTH_CROC1"/>
    <property type="match status" value="1"/>
</dbReference>
<gene>
    <name evidence="6" type="ORF">OG994_07265</name>
</gene>
<dbReference type="InterPro" id="IPR001387">
    <property type="entry name" value="Cro/C1-type_HTH"/>
</dbReference>
<dbReference type="PROSITE" id="PS00356">
    <property type="entry name" value="HTH_LACI_1"/>
    <property type="match status" value="1"/>
</dbReference>
<name>A0ABZ1SAF0_9ACTN</name>
<dbReference type="CDD" id="cd01574">
    <property type="entry name" value="PBP1_LacI"/>
    <property type="match status" value="1"/>
</dbReference>
<dbReference type="SUPFAM" id="SSF47413">
    <property type="entry name" value="lambda repressor-like DNA-binding domains"/>
    <property type="match status" value="1"/>
</dbReference>
<dbReference type="PROSITE" id="PS50932">
    <property type="entry name" value="HTH_LACI_2"/>
    <property type="match status" value="1"/>
</dbReference>
<dbReference type="SMART" id="SM00354">
    <property type="entry name" value="HTH_LACI"/>
    <property type="match status" value="1"/>
</dbReference>
<dbReference type="InterPro" id="IPR028082">
    <property type="entry name" value="Peripla_BP_I"/>
</dbReference>
<dbReference type="PANTHER" id="PTHR30146">
    <property type="entry name" value="LACI-RELATED TRANSCRIPTIONAL REPRESSOR"/>
    <property type="match status" value="1"/>
</dbReference>
<dbReference type="Pfam" id="PF00356">
    <property type="entry name" value="LacI"/>
    <property type="match status" value="1"/>
</dbReference>
<dbReference type="InterPro" id="IPR010982">
    <property type="entry name" value="Lambda_DNA-bd_dom_sf"/>
</dbReference>
<accession>A0ABZ1SAF0</accession>
<proteinExistence type="predicted"/>
<reference evidence="6" key="1">
    <citation type="submission" date="2022-10" db="EMBL/GenBank/DDBJ databases">
        <title>The complete genomes of actinobacterial strains from the NBC collection.</title>
        <authorList>
            <person name="Joergensen T.S."/>
            <person name="Alvarez Arevalo M."/>
            <person name="Sterndorff E.B."/>
            <person name="Faurdal D."/>
            <person name="Vuksanovic O."/>
            <person name="Mourched A.-S."/>
            <person name="Charusanti P."/>
            <person name="Shaw S."/>
            <person name="Blin K."/>
            <person name="Weber T."/>
        </authorList>
    </citation>
    <scope>NUCLEOTIDE SEQUENCE</scope>
    <source>
        <strain evidence="6">NBC_00256</strain>
    </source>
</reference>
<dbReference type="Gene3D" id="1.10.260.40">
    <property type="entry name" value="lambda repressor-like DNA-binding domains"/>
    <property type="match status" value="1"/>
</dbReference>
<dbReference type="Proteomes" id="UP001432190">
    <property type="component" value="Chromosome"/>
</dbReference>